<name>X1D4Z3_9ZZZZ</name>
<reference evidence="1" key="1">
    <citation type="journal article" date="2014" name="Front. Microbiol.">
        <title>High frequency of phylogenetically diverse reductive dehalogenase-homologous genes in deep subseafloor sedimentary metagenomes.</title>
        <authorList>
            <person name="Kawai M."/>
            <person name="Futagami T."/>
            <person name="Toyoda A."/>
            <person name="Takaki Y."/>
            <person name="Nishi S."/>
            <person name="Hori S."/>
            <person name="Arai W."/>
            <person name="Tsubouchi T."/>
            <person name="Morono Y."/>
            <person name="Uchiyama I."/>
            <person name="Ito T."/>
            <person name="Fujiyama A."/>
            <person name="Inagaki F."/>
            <person name="Takami H."/>
        </authorList>
    </citation>
    <scope>NUCLEOTIDE SEQUENCE</scope>
    <source>
        <strain evidence="1">Expedition CK06-06</strain>
    </source>
</reference>
<evidence type="ECO:0000313" key="1">
    <source>
        <dbReference type="EMBL" id="GAH03340.1"/>
    </source>
</evidence>
<comment type="caution">
    <text evidence="1">The sequence shown here is derived from an EMBL/GenBank/DDBJ whole genome shotgun (WGS) entry which is preliminary data.</text>
</comment>
<feature type="non-terminal residue" evidence="1">
    <location>
        <position position="1"/>
    </location>
</feature>
<protein>
    <submittedName>
        <fullName evidence="1">Uncharacterized protein</fullName>
    </submittedName>
</protein>
<organism evidence="1">
    <name type="scientific">marine sediment metagenome</name>
    <dbReference type="NCBI Taxonomy" id="412755"/>
    <lineage>
        <taxon>unclassified sequences</taxon>
        <taxon>metagenomes</taxon>
        <taxon>ecological metagenomes</taxon>
    </lineage>
</organism>
<proteinExistence type="predicted"/>
<gene>
    <name evidence="1" type="ORF">S01H4_45996</name>
</gene>
<dbReference type="EMBL" id="BART01025652">
    <property type="protein sequence ID" value="GAH03340.1"/>
    <property type="molecule type" value="Genomic_DNA"/>
</dbReference>
<accession>X1D4Z3</accession>
<sequence>QIFEDFSLWTPPGSKQKTDLSSNEDCLRRVIGFYQRMIGGKKALDILRK</sequence>
<dbReference type="AlphaFoldDB" id="X1D4Z3"/>